<evidence type="ECO:0000313" key="2">
    <source>
        <dbReference type="Proteomes" id="UP000587760"/>
    </source>
</evidence>
<reference evidence="1 2" key="1">
    <citation type="submission" date="2020-08" db="EMBL/GenBank/DDBJ databases">
        <title>Genomic Encyclopedia of Type Strains, Phase IV (KMG-IV): sequencing the most valuable type-strain genomes for metagenomic binning, comparative biology and taxonomic classification.</title>
        <authorList>
            <person name="Goeker M."/>
        </authorList>
    </citation>
    <scope>NUCLEOTIDE SEQUENCE [LARGE SCALE GENOMIC DNA]</scope>
    <source>
        <strain evidence="1 2">DSM 2461</strain>
    </source>
</reference>
<dbReference type="Proteomes" id="UP000587760">
    <property type="component" value="Unassembled WGS sequence"/>
</dbReference>
<accession>A0A841R571</accession>
<sequence>MPIKDAENYIREIAVDMDLRKSLYAYSTSAEMMTSIKDSGFNFKLYEFEESINHLKVESPDEEQAIMLEEILLWWKMLMYDGSICEEAKSASCSPSRCFSCSSC</sequence>
<evidence type="ECO:0000313" key="1">
    <source>
        <dbReference type="EMBL" id="MBB6480304.1"/>
    </source>
</evidence>
<dbReference type="RefSeq" id="WP_184746429.1">
    <property type="nucleotide sequence ID" value="NZ_JACHGJ010000003.1"/>
</dbReference>
<proteinExistence type="predicted"/>
<dbReference type="EMBL" id="JACHGJ010000003">
    <property type="protein sequence ID" value="MBB6480304.1"/>
    <property type="molecule type" value="Genomic_DNA"/>
</dbReference>
<protein>
    <submittedName>
        <fullName evidence="1">Putative ribosomally synthesized peptide with nif11-like leader</fullName>
    </submittedName>
</protein>
<dbReference type="AlphaFoldDB" id="A0A841R571"/>
<keyword evidence="2" id="KW-1185">Reference proteome</keyword>
<organism evidence="1 2">
    <name type="scientific">Spirochaeta isovalerica</name>
    <dbReference type="NCBI Taxonomy" id="150"/>
    <lineage>
        <taxon>Bacteria</taxon>
        <taxon>Pseudomonadati</taxon>
        <taxon>Spirochaetota</taxon>
        <taxon>Spirochaetia</taxon>
        <taxon>Spirochaetales</taxon>
        <taxon>Spirochaetaceae</taxon>
        <taxon>Spirochaeta</taxon>
    </lineage>
</organism>
<gene>
    <name evidence="1" type="ORF">HNR50_001967</name>
</gene>
<name>A0A841R571_9SPIO</name>
<comment type="caution">
    <text evidence="1">The sequence shown here is derived from an EMBL/GenBank/DDBJ whole genome shotgun (WGS) entry which is preliminary data.</text>
</comment>